<accession>A0A5C1AMJ1</accession>
<dbReference type="AlphaFoldDB" id="A0A5C1AMJ1"/>
<organism evidence="2 3">
    <name type="scientific">Limnoglobus roseus</name>
    <dbReference type="NCBI Taxonomy" id="2598579"/>
    <lineage>
        <taxon>Bacteria</taxon>
        <taxon>Pseudomonadati</taxon>
        <taxon>Planctomycetota</taxon>
        <taxon>Planctomycetia</taxon>
        <taxon>Gemmatales</taxon>
        <taxon>Gemmataceae</taxon>
        <taxon>Limnoglobus</taxon>
    </lineage>
</organism>
<dbReference type="RefSeq" id="WP_149112937.1">
    <property type="nucleotide sequence ID" value="NZ_CP042425.1"/>
</dbReference>
<keyword evidence="3" id="KW-1185">Reference proteome</keyword>
<dbReference type="OrthoDB" id="272595at2"/>
<feature type="compositionally biased region" description="Low complexity" evidence="1">
    <location>
        <begin position="132"/>
        <end position="141"/>
    </location>
</feature>
<name>A0A5C1AMJ1_9BACT</name>
<dbReference type="KEGG" id="lrs:PX52LOC_05449"/>
<dbReference type="EMBL" id="CP042425">
    <property type="protein sequence ID" value="QEL18424.1"/>
    <property type="molecule type" value="Genomic_DNA"/>
</dbReference>
<evidence type="ECO:0000313" key="3">
    <source>
        <dbReference type="Proteomes" id="UP000324974"/>
    </source>
</evidence>
<proteinExistence type="predicted"/>
<protein>
    <submittedName>
        <fullName evidence="2">Uncharacterized protein</fullName>
    </submittedName>
</protein>
<dbReference type="Proteomes" id="UP000324974">
    <property type="component" value="Chromosome"/>
</dbReference>
<evidence type="ECO:0000256" key="1">
    <source>
        <dbReference type="SAM" id="MobiDB-lite"/>
    </source>
</evidence>
<feature type="region of interest" description="Disordered" evidence="1">
    <location>
        <begin position="124"/>
        <end position="189"/>
    </location>
</feature>
<sequence length="420" mass="44958">MPSELEKQLITAAVDGELSPEQGQAFRELLARSQTAATLYAALLADRERLRSLARPAAPQDLWASIQAHIPQAIPRAPKPAHPFRRALVPAGMAASFLLAVGAGAHWLASSQQPQRLAKNQLQQLPKDDLRLTPPDRLTPPMGDEQPDTESPEATQPVGPPMPPAVVVTNDAPPKTADSSPGPKPADLLTAPSFGSDVKAFDRVAVKLPLLSPFADFANSDSQNALRERLGLNAATRVDLFAKDSARAVELLTQAGKSVNLNLIVETIAGERMKRKMPSTWIVYTDALTPAEITKWLGAAAEAEAAPSPSGNVFGISHVLAATAHEQKETQQLLGIDLGLTKKLQDPPANAHISSKTLEQVTSAIQKGDPAKPAILLTYLPPLVRVHPALSKDVKQFHELRKDRKPGTVPVMIVVRPSNG</sequence>
<gene>
    <name evidence="2" type="ORF">PX52LOC_05449</name>
</gene>
<reference evidence="3" key="1">
    <citation type="submission" date="2019-08" db="EMBL/GenBank/DDBJ databases">
        <title>Limnoglobus roseus gen. nov., sp. nov., a novel freshwater planctomycete with a giant genome from the family Gemmataceae.</title>
        <authorList>
            <person name="Kulichevskaya I.S."/>
            <person name="Naumoff D.G."/>
            <person name="Miroshnikov K."/>
            <person name="Ivanova A."/>
            <person name="Philippov D.A."/>
            <person name="Hakobyan A."/>
            <person name="Rijpstra I.C."/>
            <person name="Sinninghe Damste J.S."/>
            <person name="Liesack W."/>
            <person name="Dedysh S.N."/>
        </authorList>
    </citation>
    <scope>NUCLEOTIDE SEQUENCE [LARGE SCALE GENOMIC DNA]</scope>
    <source>
        <strain evidence="3">PX52</strain>
    </source>
</reference>
<evidence type="ECO:0000313" key="2">
    <source>
        <dbReference type="EMBL" id="QEL18424.1"/>
    </source>
</evidence>